<sequence>MVVYIYDIIIYSETFKDHVQYIDRILSKLTPINLEISLKKCSFGQELLELGHKVSGLSLAIDQNKVAAVLKKPIPKRNKEIQSFLGFPSYYINNIKTFSHISISLYKLHSKDVVFEITKKRRDAYESIKHELTNAPVLILPDFELPFKLYINTACSQVLQEALYQRQIVDGEPREGVICYISRQLRDSEARCGSTQTEWLFLVCALEKLHYYLEGVVFEVYTDCTALKASLNMKTTNRHMLRWQIAIQEFRDNMNIIYKGKSHTIADGVSRWPLDNVKSNPDYYPEVVAKIPIHFMEIDRGKNLKFYEWTRRDETPIL</sequence>
<evidence type="ECO:0000313" key="9">
    <source>
        <dbReference type="Proteomes" id="UP000765509"/>
    </source>
</evidence>
<dbReference type="InterPro" id="IPR041373">
    <property type="entry name" value="RT_RNaseH"/>
</dbReference>
<evidence type="ECO:0000256" key="5">
    <source>
        <dbReference type="ARBA" id="ARBA00022801"/>
    </source>
</evidence>
<dbReference type="GO" id="GO:0003964">
    <property type="term" value="F:RNA-directed DNA polymerase activity"/>
    <property type="evidence" value="ECO:0007669"/>
    <property type="project" value="UniProtKB-KW"/>
</dbReference>
<keyword evidence="5" id="KW-0378">Hydrolase</keyword>
<comment type="caution">
    <text evidence="8">The sequence shown here is derived from an EMBL/GenBank/DDBJ whole genome shotgun (WGS) entry which is preliminary data.</text>
</comment>
<feature type="domain" description="Reverse transcriptase RNase H-like" evidence="7">
    <location>
        <begin position="142"/>
        <end position="250"/>
    </location>
</feature>
<dbReference type="EMBL" id="AVOT02001211">
    <property type="protein sequence ID" value="MBW0466103.1"/>
    <property type="molecule type" value="Genomic_DNA"/>
</dbReference>
<dbReference type="InterPro" id="IPR043128">
    <property type="entry name" value="Rev_trsase/Diguanyl_cyclase"/>
</dbReference>
<evidence type="ECO:0000256" key="3">
    <source>
        <dbReference type="ARBA" id="ARBA00022722"/>
    </source>
</evidence>
<dbReference type="Proteomes" id="UP000765509">
    <property type="component" value="Unassembled WGS sequence"/>
</dbReference>
<dbReference type="InterPro" id="IPR050951">
    <property type="entry name" value="Retrovirus_Pol_polyprotein"/>
</dbReference>
<keyword evidence="1" id="KW-0808">Transferase</keyword>
<keyword evidence="2" id="KW-0548">Nucleotidyltransferase</keyword>
<keyword evidence="9" id="KW-1185">Reference proteome</keyword>
<name>A0A9Q3GFY1_9BASI</name>
<dbReference type="InterPro" id="IPR043502">
    <property type="entry name" value="DNA/RNA_pol_sf"/>
</dbReference>
<dbReference type="GO" id="GO:0016787">
    <property type="term" value="F:hydrolase activity"/>
    <property type="evidence" value="ECO:0007669"/>
    <property type="project" value="UniProtKB-KW"/>
</dbReference>
<organism evidence="8 9">
    <name type="scientific">Austropuccinia psidii MF-1</name>
    <dbReference type="NCBI Taxonomy" id="1389203"/>
    <lineage>
        <taxon>Eukaryota</taxon>
        <taxon>Fungi</taxon>
        <taxon>Dikarya</taxon>
        <taxon>Basidiomycota</taxon>
        <taxon>Pucciniomycotina</taxon>
        <taxon>Pucciniomycetes</taxon>
        <taxon>Pucciniales</taxon>
        <taxon>Sphaerophragmiaceae</taxon>
        <taxon>Austropuccinia</taxon>
    </lineage>
</organism>
<dbReference type="FunFam" id="3.30.70.270:FF:000020">
    <property type="entry name" value="Transposon Tf2-6 polyprotein-like Protein"/>
    <property type="match status" value="1"/>
</dbReference>
<accession>A0A9Q3GFY1</accession>
<dbReference type="PANTHER" id="PTHR37984">
    <property type="entry name" value="PROTEIN CBG26694"/>
    <property type="match status" value="1"/>
</dbReference>
<evidence type="ECO:0000256" key="1">
    <source>
        <dbReference type="ARBA" id="ARBA00022679"/>
    </source>
</evidence>
<protein>
    <recommendedName>
        <fullName evidence="7">Reverse transcriptase RNase H-like domain-containing protein</fullName>
    </recommendedName>
</protein>
<dbReference type="Gene3D" id="3.30.70.270">
    <property type="match status" value="2"/>
</dbReference>
<evidence type="ECO:0000256" key="4">
    <source>
        <dbReference type="ARBA" id="ARBA00022759"/>
    </source>
</evidence>
<evidence type="ECO:0000256" key="6">
    <source>
        <dbReference type="ARBA" id="ARBA00022918"/>
    </source>
</evidence>
<dbReference type="SUPFAM" id="SSF56672">
    <property type="entry name" value="DNA/RNA polymerases"/>
    <property type="match status" value="1"/>
</dbReference>
<keyword evidence="4" id="KW-0255">Endonuclease</keyword>
<dbReference type="Pfam" id="PF17917">
    <property type="entry name" value="RT_RNaseH"/>
    <property type="match status" value="1"/>
</dbReference>
<dbReference type="OrthoDB" id="8061593at2759"/>
<gene>
    <name evidence="8" type="ORF">O181_005818</name>
</gene>
<dbReference type="PANTHER" id="PTHR37984:SF5">
    <property type="entry name" value="PROTEIN NYNRIN-LIKE"/>
    <property type="match status" value="1"/>
</dbReference>
<keyword evidence="6" id="KW-0695">RNA-directed DNA polymerase</keyword>
<dbReference type="GO" id="GO:0004519">
    <property type="term" value="F:endonuclease activity"/>
    <property type="evidence" value="ECO:0007669"/>
    <property type="project" value="UniProtKB-KW"/>
</dbReference>
<evidence type="ECO:0000259" key="7">
    <source>
        <dbReference type="Pfam" id="PF17917"/>
    </source>
</evidence>
<reference evidence="8" key="1">
    <citation type="submission" date="2021-03" db="EMBL/GenBank/DDBJ databases">
        <title>Draft genome sequence of rust myrtle Austropuccinia psidii MF-1, a brazilian biotype.</title>
        <authorList>
            <person name="Quecine M.C."/>
            <person name="Pachon D.M.R."/>
            <person name="Bonatelli M.L."/>
            <person name="Correr F.H."/>
            <person name="Franceschini L.M."/>
            <person name="Leite T.F."/>
            <person name="Margarido G.R.A."/>
            <person name="Almeida C.A."/>
            <person name="Ferrarezi J.A."/>
            <person name="Labate C.A."/>
        </authorList>
    </citation>
    <scope>NUCLEOTIDE SEQUENCE</scope>
    <source>
        <strain evidence="8">MF-1</strain>
    </source>
</reference>
<dbReference type="AlphaFoldDB" id="A0A9Q3GFY1"/>
<proteinExistence type="predicted"/>
<evidence type="ECO:0000256" key="2">
    <source>
        <dbReference type="ARBA" id="ARBA00022695"/>
    </source>
</evidence>
<keyword evidence="3" id="KW-0540">Nuclease</keyword>
<evidence type="ECO:0000313" key="8">
    <source>
        <dbReference type="EMBL" id="MBW0466103.1"/>
    </source>
</evidence>